<keyword evidence="3" id="KW-1185">Reference proteome</keyword>
<gene>
    <name evidence="2" type="ORF">QJ522_05305</name>
</gene>
<evidence type="ECO:0000313" key="2">
    <source>
        <dbReference type="EMBL" id="MDI6448453.1"/>
    </source>
</evidence>
<organism evidence="2 3">
    <name type="scientific">Anaerobaca lacustris</name>
    <dbReference type="NCBI Taxonomy" id="3044600"/>
    <lineage>
        <taxon>Bacteria</taxon>
        <taxon>Pseudomonadati</taxon>
        <taxon>Planctomycetota</taxon>
        <taxon>Phycisphaerae</taxon>
        <taxon>Sedimentisphaerales</taxon>
        <taxon>Anaerobacaceae</taxon>
        <taxon>Anaerobaca</taxon>
    </lineage>
</organism>
<dbReference type="RefSeq" id="WP_349243857.1">
    <property type="nucleotide sequence ID" value="NZ_JASCXX010000004.1"/>
</dbReference>
<evidence type="ECO:0000313" key="3">
    <source>
        <dbReference type="Proteomes" id="UP001431776"/>
    </source>
</evidence>
<comment type="caution">
    <text evidence="2">The sequence shown here is derived from an EMBL/GenBank/DDBJ whole genome shotgun (WGS) entry which is preliminary data.</text>
</comment>
<dbReference type="Proteomes" id="UP001431776">
    <property type="component" value="Unassembled WGS sequence"/>
</dbReference>
<dbReference type="AlphaFoldDB" id="A0AAW6TZL7"/>
<feature type="domain" description="Peptidase S55" evidence="1">
    <location>
        <begin position="1"/>
        <end position="167"/>
    </location>
</feature>
<evidence type="ECO:0000259" key="1">
    <source>
        <dbReference type="PROSITE" id="PS51494"/>
    </source>
</evidence>
<dbReference type="PROSITE" id="PS51494">
    <property type="entry name" value="SPOIVB"/>
    <property type="match status" value="1"/>
</dbReference>
<proteinExistence type="predicted"/>
<dbReference type="Pfam" id="PF05580">
    <property type="entry name" value="Peptidase_S55"/>
    <property type="match status" value="1"/>
</dbReference>
<accession>A0AAW6TZL7</accession>
<dbReference type="EMBL" id="JASCXX010000004">
    <property type="protein sequence ID" value="MDI6448453.1"/>
    <property type="molecule type" value="Genomic_DNA"/>
</dbReference>
<dbReference type="InterPro" id="IPR008763">
    <property type="entry name" value="Peptidase_S55"/>
</dbReference>
<protein>
    <submittedName>
        <fullName evidence="2">SpoIVB peptidase S55 domain-containing protein</fullName>
    </submittedName>
</protein>
<reference evidence="2" key="1">
    <citation type="submission" date="2023-05" db="EMBL/GenBank/DDBJ databases">
        <title>Anaerotaeda fermentans gen. nov., sp. nov., a novel anaerobic planctomycete of the new family within the order Sedimentisphaerales isolated from Taman Peninsula, Russia.</title>
        <authorList>
            <person name="Khomyakova M.A."/>
            <person name="Merkel A.Y."/>
            <person name="Slobodkin A.I."/>
        </authorList>
    </citation>
    <scope>NUCLEOTIDE SEQUENCE</scope>
    <source>
        <strain evidence="2">M17dextr</strain>
    </source>
</reference>
<sequence length="625" mass="67362">MLGMDAEPRQNAKRFTCLDRHHALVIGLLALVVAVAPASEGRASGEVAWDPQRYIGIEEIKPGMEAYCLTDYGDAGIEKFELKVLDVVYNIDPGQNAILVMGLDERFKHTGVVGGCSGSPVYIDGRLAGALAFGWTFAKDPLYGVTPIKEMLEVGRTNPTLTARGTTRSSAFAFDFSKPINVAYVSEQVLNRRLIAPVHAGGASALPCPLLISGLPSEACREVASHFDAMGFMAVPGLSGAAATGDDAALELQPGGTLTVPLVSGDININVLGTVTEVRGDRVYGFGHSFLGYGPVNLPMAGGKVYTVISNVMRSFKLGTAGKIVGAITVDETTAVSGRIGAEPNLVPMSIRIERYNDSEPRTYNCRLAYNETLTAMLARSAVAGAALRLGPLPPEHTIEYTAAINLDDGQSIRFENVSASMGLVEPVSEIVGTVALLMNSPYGSTRIESMDFAARIRPDGIYSHLWSVDVATPKVKAGDDVEVSVVVESYLAEKRRYRVTVPIPKDVAPGKYGLMLCGAPEYERFLAKTVPHRFIATNHQSLVDALNMVLNIPRTKLYCVLVLPPGGITLDRAELPNLPETKSIVLQSDKRPMRVQPYPHWIERTVETGTVIRDREIVPIVVEE</sequence>
<name>A0AAW6TZL7_9BACT</name>